<evidence type="ECO:0000256" key="2">
    <source>
        <dbReference type="ARBA" id="ARBA00004141"/>
    </source>
</evidence>
<keyword evidence="14" id="KW-1185">Reference proteome</keyword>
<dbReference type="EnsemblMetazoa" id="CapteT167574">
    <property type="protein sequence ID" value="CapteP167574"/>
    <property type="gene ID" value="CapteG167574"/>
</dbReference>
<keyword evidence="10 11" id="KW-0472">Membrane</keyword>
<feature type="transmembrane region" description="Helical" evidence="11">
    <location>
        <begin position="66"/>
        <end position="86"/>
    </location>
</feature>
<comment type="subcellular location">
    <subcellularLocation>
        <location evidence="2">Membrane</location>
        <topology evidence="2">Multi-pass membrane protein</topology>
    </subcellularLocation>
</comment>
<dbReference type="PANTHER" id="PTHR10106:SF0">
    <property type="entry name" value="LD36721P"/>
    <property type="match status" value="1"/>
</dbReference>
<dbReference type="InterPro" id="IPR043205">
    <property type="entry name" value="CYB561/CYBRD1-like"/>
</dbReference>
<feature type="transmembrane region" description="Helical" evidence="11">
    <location>
        <begin position="93"/>
        <end position="117"/>
    </location>
</feature>
<evidence type="ECO:0000256" key="7">
    <source>
        <dbReference type="ARBA" id="ARBA00022982"/>
    </source>
</evidence>
<proteinExistence type="predicted"/>
<dbReference type="Pfam" id="PF03188">
    <property type="entry name" value="Cytochrom_B561"/>
    <property type="match status" value="1"/>
</dbReference>
<dbReference type="GO" id="GO:0016491">
    <property type="term" value="F:oxidoreductase activity"/>
    <property type="evidence" value="ECO:0007669"/>
    <property type="project" value="InterPro"/>
</dbReference>
<reference evidence="14" key="2">
    <citation type="journal article" date="2013" name="Nature">
        <title>Insights into bilaterian evolution from three spiralian genomes.</title>
        <authorList>
            <person name="Simakov O."/>
            <person name="Marletaz F."/>
            <person name="Cho S.J."/>
            <person name="Edsinger-Gonzales E."/>
            <person name="Havlak P."/>
            <person name="Hellsten U."/>
            <person name="Kuo D.H."/>
            <person name="Larsson T."/>
            <person name="Lv J."/>
            <person name="Arendt D."/>
            <person name="Savage R."/>
            <person name="Osoegawa K."/>
            <person name="de Jong P."/>
            <person name="Grimwood J."/>
            <person name="Chapman J.A."/>
            <person name="Shapiro H."/>
            <person name="Aerts A."/>
            <person name="Otillar R.P."/>
            <person name="Terry A.Y."/>
            <person name="Boore J.L."/>
            <person name="Grigoriev I.V."/>
            <person name="Lindberg D.R."/>
            <person name="Seaver E.C."/>
            <person name="Weisblat D.A."/>
            <person name="Putnam N.H."/>
            <person name="Rokhsar D.S."/>
        </authorList>
    </citation>
    <scope>NUCLEOTIDE SEQUENCE</scope>
    <source>
        <strain evidence="14">I ESC-2004</strain>
    </source>
</reference>
<evidence type="ECO:0000256" key="9">
    <source>
        <dbReference type="ARBA" id="ARBA00023004"/>
    </source>
</evidence>
<keyword evidence="3" id="KW-0813">Transport</keyword>
<dbReference type="OrthoDB" id="907479at2759"/>
<dbReference type="GO" id="GO:0016020">
    <property type="term" value="C:membrane"/>
    <property type="evidence" value="ECO:0007669"/>
    <property type="project" value="UniProtKB-SubCell"/>
</dbReference>
<dbReference type="PANTHER" id="PTHR10106">
    <property type="entry name" value="CYTOCHROME B561-RELATED"/>
    <property type="match status" value="1"/>
</dbReference>
<feature type="transmembrane region" description="Helical" evidence="11">
    <location>
        <begin position="137"/>
        <end position="161"/>
    </location>
</feature>
<dbReference type="InterPro" id="IPR006593">
    <property type="entry name" value="Cyt_b561/ferric_Rdtase_TM"/>
</dbReference>
<dbReference type="SMART" id="SM00665">
    <property type="entry name" value="B561"/>
    <property type="match status" value="1"/>
</dbReference>
<dbReference type="OMA" id="LHFRGGM"/>
<reference evidence="13" key="3">
    <citation type="submission" date="2015-06" db="UniProtKB">
        <authorList>
            <consortium name="EnsemblMetazoa"/>
        </authorList>
    </citation>
    <scope>IDENTIFICATION</scope>
</reference>
<evidence type="ECO:0000256" key="5">
    <source>
        <dbReference type="ARBA" id="ARBA00022692"/>
    </source>
</evidence>
<evidence type="ECO:0000256" key="3">
    <source>
        <dbReference type="ARBA" id="ARBA00022448"/>
    </source>
</evidence>
<comment type="cofactor">
    <cofactor evidence="1">
        <name>heme b</name>
        <dbReference type="ChEBI" id="CHEBI:60344"/>
    </cofactor>
</comment>
<dbReference type="Gene3D" id="1.20.120.1770">
    <property type="match status" value="1"/>
</dbReference>
<keyword evidence="8 11" id="KW-1133">Transmembrane helix</keyword>
<dbReference type="GO" id="GO:0046872">
    <property type="term" value="F:metal ion binding"/>
    <property type="evidence" value="ECO:0007669"/>
    <property type="project" value="UniProtKB-KW"/>
</dbReference>
<dbReference type="PROSITE" id="PS50939">
    <property type="entry name" value="CYTOCHROME_B561"/>
    <property type="match status" value="1"/>
</dbReference>
<dbReference type="FunFam" id="1.20.120.1770:FF:000001">
    <property type="entry name" value="Cytochrome b reductase 1"/>
    <property type="match status" value="1"/>
</dbReference>
<feature type="domain" description="Cytochrome b561" evidence="12">
    <location>
        <begin position="28"/>
        <end position="232"/>
    </location>
</feature>
<feature type="transmembrane region" description="Helical" evidence="11">
    <location>
        <begin position="24"/>
        <end position="46"/>
    </location>
</feature>
<accession>X1ZB36</accession>
<organism evidence="13 14">
    <name type="scientific">Capitella teleta</name>
    <name type="common">Polychaete worm</name>
    <dbReference type="NCBI Taxonomy" id="283909"/>
    <lineage>
        <taxon>Eukaryota</taxon>
        <taxon>Metazoa</taxon>
        <taxon>Spiralia</taxon>
        <taxon>Lophotrochozoa</taxon>
        <taxon>Annelida</taxon>
        <taxon>Polychaeta</taxon>
        <taxon>Sedentaria</taxon>
        <taxon>Scolecida</taxon>
        <taxon>Capitellidae</taxon>
        <taxon>Capitella</taxon>
    </lineage>
</organism>
<dbReference type="HOGENOM" id="CLU_069712_1_1_1"/>
<evidence type="ECO:0000256" key="6">
    <source>
        <dbReference type="ARBA" id="ARBA00022723"/>
    </source>
</evidence>
<name>X1ZB36_CAPTE</name>
<evidence type="ECO:0000313" key="14">
    <source>
        <dbReference type="Proteomes" id="UP000014760"/>
    </source>
</evidence>
<keyword evidence="4" id="KW-0349">Heme</keyword>
<keyword evidence="5 11" id="KW-0812">Transmembrane</keyword>
<evidence type="ECO:0000256" key="4">
    <source>
        <dbReference type="ARBA" id="ARBA00022617"/>
    </source>
</evidence>
<dbReference type="EMBL" id="AMQN01000124">
    <property type="status" value="NOT_ANNOTATED_CDS"/>
    <property type="molecule type" value="Genomic_DNA"/>
</dbReference>
<feature type="transmembrane region" description="Helical" evidence="11">
    <location>
        <begin position="212"/>
        <end position="231"/>
    </location>
</feature>
<evidence type="ECO:0000256" key="8">
    <source>
        <dbReference type="ARBA" id="ARBA00022989"/>
    </source>
</evidence>
<dbReference type="AlphaFoldDB" id="X1ZB36"/>
<keyword evidence="7" id="KW-0249">Electron transport</keyword>
<sequence>MEKYDSIPSPGADLANRDFWTFKIWVLASQAIGLAAVVLTAVWMGHYHGGFAWQENPAVQFNYHPLFMVIGLVFLYSNSIISYRVFRHQNKVYIKLLHAALHILALVFAGVGLKAVFDSHNLVVPPVANMYSLHSWVGLSTVILFAFQWFVGLVTFLLPGFSQELRAMYKPVHVFWGIVVFFMAIATCLLGITEKEFFSNGKYSSKNAEGILANCLGLTLLLLAGVVGYLVTNPAYQRQQIPDDEQVQLTH</sequence>
<evidence type="ECO:0000256" key="10">
    <source>
        <dbReference type="ARBA" id="ARBA00023136"/>
    </source>
</evidence>
<evidence type="ECO:0000259" key="12">
    <source>
        <dbReference type="PROSITE" id="PS50939"/>
    </source>
</evidence>
<feature type="transmembrane region" description="Helical" evidence="11">
    <location>
        <begin position="173"/>
        <end position="192"/>
    </location>
</feature>
<dbReference type="Proteomes" id="UP000014760">
    <property type="component" value="Unassembled WGS sequence"/>
</dbReference>
<keyword evidence="6" id="KW-0479">Metal-binding</keyword>
<evidence type="ECO:0000256" key="1">
    <source>
        <dbReference type="ARBA" id="ARBA00001970"/>
    </source>
</evidence>
<protein>
    <recommendedName>
        <fullName evidence="12">Cytochrome b561 domain-containing protein</fullName>
    </recommendedName>
</protein>
<evidence type="ECO:0000256" key="11">
    <source>
        <dbReference type="SAM" id="Phobius"/>
    </source>
</evidence>
<keyword evidence="9" id="KW-0408">Iron</keyword>
<reference evidence="14" key="1">
    <citation type="submission" date="2012-12" db="EMBL/GenBank/DDBJ databases">
        <authorList>
            <person name="Hellsten U."/>
            <person name="Grimwood J."/>
            <person name="Chapman J.A."/>
            <person name="Shapiro H."/>
            <person name="Aerts A."/>
            <person name="Otillar R.P."/>
            <person name="Terry A.Y."/>
            <person name="Boore J.L."/>
            <person name="Simakov O."/>
            <person name="Marletaz F."/>
            <person name="Cho S.-J."/>
            <person name="Edsinger-Gonzales E."/>
            <person name="Havlak P."/>
            <person name="Kuo D.-H."/>
            <person name="Larsson T."/>
            <person name="Lv J."/>
            <person name="Arendt D."/>
            <person name="Savage R."/>
            <person name="Osoegawa K."/>
            <person name="de Jong P."/>
            <person name="Lindberg D.R."/>
            <person name="Seaver E.C."/>
            <person name="Weisblat D.A."/>
            <person name="Putnam N.H."/>
            <person name="Grigoriev I.V."/>
            <person name="Rokhsar D.S."/>
        </authorList>
    </citation>
    <scope>NUCLEOTIDE SEQUENCE</scope>
    <source>
        <strain evidence="14">I ESC-2004</strain>
    </source>
</reference>
<evidence type="ECO:0000313" key="13">
    <source>
        <dbReference type="EnsemblMetazoa" id="CapteP167574"/>
    </source>
</evidence>